<gene>
    <name evidence="3" type="ORF">NW762_002621</name>
</gene>
<name>A0A9W8SA62_9HYPO</name>
<dbReference type="AlphaFoldDB" id="A0A9W8SA62"/>
<dbReference type="OrthoDB" id="5379420at2759"/>
<dbReference type="SUPFAM" id="SSF48452">
    <property type="entry name" value="TPR-like"/>
    <property type="match status" value="1"/>
</dbReference>
<evidence type="ECO:0000313" key="4">
    <source>
        <dbReference type="Proteomes" id="UP001152049"/>
    </source>
</evidence>
<evidence type="ECO:0000256" key="2">
    <source>
        <dbReference type="SAM" id="MobiDB-lite"/>
    </source>
</evidence>
<proteinExistence type="predicted"/>
<dbReference type="PROSITE" id="PS50005">
    <property type="entry name" value="TPR"/>
    <property type="match status" value="1"/>
</dbReference>
<accession>A0A9W8SA62</accession>
<reference evidence="3" key="1">
    <citation type="submission" date="2022-09" db="EMBL/GenBank/DDBJ databases">
        <title>Fusarium specimens isolated from Avocado Roots.</title>
        <authorList>
            <person name="Stajich J."/>
            <person name="Roper C."/>
            <person name="Heimlech-Rivalta G."/>
        </authorList>
    </citation>
    <scope>NUCLEOTIDE SEQUENCE</scope>
    <source>
        <strain evidence="3">CF00136</strain>
    </source>
</reference>
<dbReference type="Proteomes" id="UP001152049">
    <property type="component" value="Unassembled WGS sequence"/>
</dbReference>
<sequence length="321" mass="36076">MNSSRTVNPQWCQSRTYAVSRGPKAPLRPPPRAPKAESRPDMFDINKITTRTFEEPIRAIGGFFDELKPEECHVYASKFADAIKNGADPYNAKLSGENDIPLEILHEVAALLWLARPTAATHAFSTAMWASASEAGYHISTVSLGRCLMMSGGWGKLQGLKRVEDRFRQIVSEGKDQNALTAEGESFYKAGRYEAAVRILKRALSLNDFDFDWRDDCQMCLGQSYLKLGRTAEARQVFEALGGARIPDADAELARMLRKTNPDAARQRMYSAAIGGRRDMFSQLAELELEQEAQVTDSESKKDHQRWAMEWFRLADPSVKF</sequence>
<protein>
    <recommendedName>
        <fullName evidence="5">Tetratricopeptide repeat protein</fullName>
    </recommendedName>
</protein>
<evidence type="ECO:0000256" key="1">
    <source>
        <dbReference type="PROSITE-ProRule" id="PRU00339"/>
    </source>
</evidence>
<evidence type="ECO:0008006" key="5">
    <source>
        <dbReference type="Google" id="ProtNLM"/>
    </source>
</evidence>
<feature type="region of interest" description="Disordered" evidence="2">
    <location>
        <begin position="1"/>
        <end position="40"/>
    </location>
</feature>
<feature type="compositionally biased region" description="Polar residues" evidence="2">
    <location>
        <begin position="1"/>
        <end position="17"/>
    </location>
</feature>
<organism evidence="3 4">
    <name type="scientific">Fusarium torreyae</name>
    <dbReference type="NCBI Taxonomy" id="1237075"/>
    <lineage>
        <taxon>Eukaryota</taxon>
        <taxon>Fungi</taxon>
        <taxon>Dikarya</taxon>
        <taxon>Ascomycota</taxon>
        <taxon>Pezizomycotina</taxon>
        <taxon>Sordariomycetes</taxon>
        <taxon>Hypocreomycetidae</taxon>
        <taxon>Hypocreales</taxon>
        <taxon>Nectriaceae</taxon>
        <taxon>Fusarium</taxon>
    </lineage>
</organism>
<dbReference type="EMBL" id="JAOQAZ010000003">
    <property type="protein sequence ID" value="KAJ4268557.1"/>
    <property type="molecule type" value="Genomic_DNA"/>
</dbReference>
<comment type="caution">
    <text evidence="3">The sequence shown here is derived from an EMBL/GenBank/DDBJ whole genome shotgun (WGS) entry which is preliminary data.</text>
</comment>
<dbReference type="InterPro" id="IPR011990">
    <property type="entry name" value="TPR-like_helical_dom_sf"/>
</dbReference>
<dbReference type="InterPro" id="IPR019734">
    <property type="entry name" value="TPR_rpt"/>
</dbReference>
<keyword evidence="1" id="KW-0802">TPR repeat</keyword>
<keyword evidence="4" id="KW-1185">Reference proteome</keyword>
<dbReference type="Gene3D" id="1.25.40.10">
    <property type="entry name" value="Tetratricopeptide repeat domain"/>
    <property type="match status" value="1"/>
</dbReference>
<evidence type="ECO:0000313" key="3">
    <source>
        <dbReference type="EMBL" id="KAJ4268557.1"/>
    </source>
</evidence>
<feature type="repeat" description="TPR" evidence="1">
    <location>
        <begin position="177"/>
        <end position="210"/>
    </location>
</feature>